<reference evidence="1 2" key="1">
    <citation type="submission" date="2023-07" db="EMBL/GenBank/DDBJ databases">
        <authorList>
            <person name="Peeters C."/>
        </authorList>
    </citation>
    <scope>NUCLEOTIDE SEQUENCE [LARGE SCALE GENOMIC DNA]</scope>
    <source>
        <strain evidence="1 2">LMG 18101</strain>
    </source>
</reference>
<accession>A0ABM9K7A4</accession>
<organism evidence="1 2">
    <name type="scientific">Ralstonia flaminis</name>
    <dbReference type="NCBI Taxonomy" id="3058597"/>
    <lineage>
        <taxon>Bacteria</taxon>
        <taxon>Pseudomonadati</taxon>
        <taxon>Pseudomonadota</taxon>
        <taxon>Betaproteobacteria</taxon>
        <taxon>Burkholderiales</taxon>
        <taxon>Burkholderiaceae</taxon>
        <taxon>Ralstonia</taxon>
    </lineage>
</organism>
<protein>
    <submittedName>
        <fullName evidence="1">Uncharacterized protein</fullName>
    </submittedName>
</protein>
<name>A0ABM9K7A4_9RALS</name>
<evidence type="ECO:0000313" key="2">
    <source>
        <dbReference type="Proteomes" id="UP001189757"/>
    </source>
</evidence>
<sequence>MAYAAAGLRTPIVNESSGAFEWLLVAESGQLAASVRTAGLLMQVDDREVDARDVHDGLPRGFLKSAIVQVWVALRLNWA</sequence>
<dbReference type="Proteomes" id="UP001189757">
    <property type="component" value="Unassembled WGS sequence"/>
</dbReference>
<comment type="caution">
    <text evidence="1">The sequence shown here is derived from an EMBL/GenBank/DDBJ whole genome shotgun (WGS) entry which is preliminary data.</text>
</comment>
<proteinExistence type="predicted"/>
<gene>
    <name evidence="1" type="ORF">LMG18101_03528</name>
</gene>
<keyword evidence="2" id="KW-1185">Reference proteome</keyword>
<dbReference type="EMBL" id="CATZLL010000011">
    <property type="protein sequence ID" value="CAJ0818198.1"/>
    <property type="molecule type" value="Genomic_DNA"/>
</dbReference>
<evidence type="ECO:0000313" key="1">
    <source>
        <dbReference type="EMBL" id="CAJ0818198.1"/>
    </source>
</evidence>